<name>A0A0T6DQI4_9GAMM</name>
<dbReference type="GO" id="GO:0046872">
    <property type="term" value="F:metal ion binding"/>
    <property type="evidence" value="ECO:0007669"/>
    <property type="project" value="UniProtKB-KW"/>
</dbReference>
<feature type="domain" description="Pirin C-terminal" evidence="5">
    <location>
        <begin position="192"/>
        <end position="293"/>
    </location>
</feature>
<evidence type="ECO:0000259" key="4">
    <source>
        <dbReference type="Pfam" id="PF02678"/>
    </source>
</evidence>
<protein>
    <submittedName>
        <fullName evidence="6">Quercetin 2,3-dioxygenase</fullName>
    </submittedName>
</protein>
<feature type="binding site" evidence="2">
    <location>
        <position position="56"/>
    </location>
    <ligand>
        <name>Fe cation</name>
        <dbReference type="ChEBI" id="CHEBI:24875"/>
    </ligand>
</feature>
<keyword evidence="6" id="KW-0560">Oxidoreductase</keyword>
<dbReference type="STRING" id="554343.AS194_09415"/>
<evidence type="ECO:0000313" key="6">
    <source>
        <dbReference type="EMBL" id="KRU22196.1"/>
    </source>
</evidence>
<dbReference type="Proteomes" id="UP000051202">
    <property type="component" value="Unassembled WGS sequence"/>
</dbReference>
<dbReference type="GO" id="GO:0051213">
    <property type="term" value="F:dioxygenase activity"/>
    <property type="evidence" value="ECO:0007669"/>
    <property type="project" value="UniProtKB-KW"/>
</dbReference>
<dbReference type="Pfam" id="PF05726">
    <property type="entry name" value="Pirin_C"/>
    <property type="match status" value="1"/>
</dbReference>
<evidence type="ECO:0000256" key="3">
    <source>
        <dbReference type="RuleBase" id="RU003457"/>
    </source>
</evidence>
<sequence length="317" mass="35248">MTIRTLEPRSTEVGGVPIARLLPNKGKQPIGAWCFLDHAGPAEFAQDDLGVQVGRHPHTNLQTFSWMIDGEILHKDSLGSEQVIAKNQVNLMTAGTGLNQGISHTEQSVFLDSADSDVAHSSVATRSINMIQLWIALPTDQQIERSFHHYPELPAWTEGNVELILTTGSYKSASGEHHQAPTLQYSKIVGIDVHFLEDGDITLNLEASFEYGILVVAGELESEGQVYKKDQLLRFDHDDMIDKTSIKLVANKGIRLMFIGGEPLSNQVLLWWNFVADNKEELKQSVIDWNNGHERFGEVDSNMQRLVAPELPKGFKG</sequence>
<dbReference type="InterPro" id="IPR011051">
    <property type="entry name" value="RmlC_Cupin_sf"/>
</dbReference>
<comment type="similarity">
    <text evidence="1 3">Belongs to the pirin family.</text>
</comment>
<comment type="caution">
    <text evidence="6">The sequence shown here is derived from an EMBL/GenBank/DDBJ whole genome shotgun (WGS) entry which is preliminary data.</text>
</comment>
<evidence type="ECO:0000256" key="2">
    <source>
        <dbReference type="PIRSR" id="PIRSR006232-1"/>
    </source>
</evidence>
<evidence type="ECO:0000313" key="7">
    <source>
        <dbReference type="Proteomes" id="UP000051202"/>
    </source>
</evidence>
<keyword evidence="6" id="KW-0223">Dioxygenase</keyword>
<dbReference type="InterPro" id="IPR003829">
    <property type="entry name" value="Pirin_N_dom"/>
</dbReference>
<dbReference type="PIRSF" id="PIRSF006232">
    <property type="entry name" value="Pirin"/>
    <property type="match status" value="1"/>
</dbReference>
<proteinExistence type="inferred from homology"/>
<accession>A0A0T6DQI4</accession>
<feature type="binding site" evidence="2">
    <location>
        <position position="58"/>
    </location>
    <ligand>
        <name>Fe cation</name>
        <dbReference type="ChEBI" id="CHEBI:24875"/>
    </ligand>
</feature>
<dbReference type="InterPro" id="IPR014710">
    <property type="entry name" value="RmlC-like_jellyroll"/>
</dbReference>
<dbReference type="Gene3D" id="2.60.120.10">
    <property type="entry name" value="Jelly Rolls"/>
    <property type="match status" value="1"/>
</dbReference>
<keyword evidence="2" id="KW-0408">Iron</keyword>
<feature type="domain" description="Pirin N-terminal" evidence="4">
    <location>
        <begin position="23"/>
        <end position="135"/>
    </location>
</feature>
<organism evidence="6 7">
    <name type="scientific">Psychrobacter piscatorii</name>
    <dbReference type="NCBI Taxonomy" id="554343"/>
    <lineage>
        <taxon>Bacteria</taxon>
        <taxon>Pseudomonadati</taxon>
        <taxon>Pseudomonadota</taxon>
        <taxon>Gammaproteobacteria</taxon>
        <taxon>Moraxellales</taxon>
        <taxon>Moraxellaceae</taxon>
        <taxon>Psychrobacter</taxon>
    </lineage>
</organism>
<gene>
    <name evidence="6" type="ORF">AS194_09415</name>
</gene>
<dbReference type="Pfam" id="PF02678">
    <property type="entry name" value="Pirin"/>
    <property type="match status" value="1"/>
</dbReference>
<evidence type="ECO:0000259" key="5">
    <source>
        <dbReference type="Pfam" id="PF05726"/>
    </source>
</evidence>
<dbReference type="PANTHER" id="PTHR13903">
    <property type="entry name" value="PIRIN-RELATED"/>
    <property type="match status" value="1"/>
</dbReference>
<dbReference type="PANTHER" id="PTHR13903:SF8">
    <property type="entry name" value="PIRIN"/>
    <property type="match status" value="1"/>
</dbReference>
<dbReference type="RefSeq" id="WP_058025044.1">
    <property type="nucleotide sequence ID" value="NZ_LNDJ01000076.1"/>
</dbReference>
<dbReference type="EMBL" id="LNDJ01000076">
    <property type="protein sequence ID" value="KRU22196.1"/>
    <property type="molecule type" value="Genomic_DNA"/>
</dbReference>
<comment type="cofactor">
    <cofactor evidence="2">
        <name>Fe cation</name>
        <dbReference type="ChEBI" id="CHEBI:24875"/>
    </cofactor>
    <text evidence="2">Binds 1 Fe cation per subunit.</text>
</comment>
<dbReference type="InterPro" id="IPR012093">
    <property type="entry name" value="Pirin"/>
</dbReference>
<feature type="binding site" evidence="2">
    <location>
        <position position="104"/>
    </location>
    <ligand>
        <name>Fe cation</name>
        <dbReference type="ChEBI" id="CHEBI:24875"/>
    </ligand>
</feature>
<keyword evidence="7" id="KW-1185">Reference proteome</keyword>
<dbReference type="InterPro" id="IPR008778">
    <property type="entry name" value="Pirin_C_dom"/>
</dbReference>
<keyword evidence="2" id="KW-0479">Metal-binding</keyword>
<reference evidence="6 7" key="1">
    <citation type="submission" date="2015-11" db="EMBL/GenBank/DDBJ databases">
        <title>Permanent draft genome of Psychrobacter piscatorii LQ58.</title>
        <authorList>
            <person name="Zhou M."/>
            <person name="Dong B."/>
            <person name="Liu Q."/>
        </authorList>
    </citation>
    <scope>NUCLEOTIDE SEQUENCE [LARGE SCALE GENOMIC DNA]</scope>
    <source>
        <strain evidence="6 7">LQ58</strain>
    </source>
</reference>
<dbReference type="AlphaFoldDB" id="A0A0T6DQI4"/>
<evidence type="ECO:0000256" key="1">
    <source>
        <dbReference type="ARBA" id="ARBA00008416"/>
    </source>
</evidence>
<feature type="binding site" evidence="2">
    <location>
        <position position="106"/>
    </location>
    <ligand>
        <name>Fe cation</name>
        <dbReference type="ChEBI" id="CHEBI:24875"/>
    </ligand>
</feature>
<dbReference type="SUPFAM" id="SSF51182">
    <property type="entry name" value="RmlC-like cupins"/>
    <property type="match status" value="1"/>
</dbReference>